<evidence type="ECO:0000259" key="2">
    <source>
        <dbReference type="SMART" id="SM01111"/>
    </source>
</evidence>
<feature type="chain" id="PRO_5042504041" evidence="1">
    <location>
        <begin position="18"/>
        <end position="132"/>
    </location>
</feature>
<gene>
    <name evidence="3" type="ORF">QBC33DRAFT_623255</name>
</gene>
<name>A0AAJ0FI86_9PEZI</name>
<dbReference type="RefSeq" id="XP_060279247.1">
    <property type="nucleotide sequence ID" value="XM_060432880.1"/>
</dbReference>
<protein>
    <submittedName>
        <fullName evidence="3">Cyanovirin-N</fullName>
    </submittedName>
</protein>
<evidence type="ECO:0000313" key="4">
    <source>
        <dbReference type="Proteomes" id="UP001244011"/>
    </source>
</evidence>
<dbReference type="InterPro" id="IPR011058">
    <property type="entry name" value="Cyanovirin-N"/>
</dbReference>
<proteinExistence type="predicted"/>
<organism evidence="3 4">
    <name type="scientific">Phialemonium atrogriseum</name>
    <dbReference type="NCBI Taxonomy" id="1093897"/>
    <lineage>
        <taxon>Eukaryota</taxon>
        <taxon>Fungi</taxon>
        <taxon>Dikarya</taxon>
        <taxon>Ascomycota</taxon>
        <taxon>Pezizomycotina</taxon>
        <taxon>Sordariomycetes</taxon>
        <taxon>Sordariomycetidae</taxon>
        <taxon>Cephalothecales</taxon>
        <taxon>Cephalothecaceae</taxon>
        <taxon>Phialemonium</taxon>
    </lineage>
</organism>
<evidence type="ECO:0000313" key="3">
    <source>
        <dbReference type="EMBL" id="KAK1763034.1"/>
    </source>
</evidence>
<dbReference type="Pfam" id="PF08881">
    <property type="entry name" value="CVNH"/>
    <property type="match status" value="1"/>
</dbReference>
<evidence type="ECO:0000256" key="1">
    <source>
        <dbReference type="SAM" id="SignalP"/>
    </source>
</evidence>
<dbReference type="SMART" id="SM01111">
    <property type="entry name" value="CVNH"/>
    <property type="match status" value="1"/>
</dbReference>
<reference evidence="3" key="1">
    <citation type="submission" date="2023-06" db="EMBL/GenBank/DDBJ databases">
        <title>Genome-scale phylogeny and comparative genomics of the fungal order Sordariales.</title>
        <authorList>
            <consortium name="Lawrence Berkeley National Laboratory"/>
            <person name="Hensen N."/>
            <person name="Bonometti L."/>
            <person name="Westerberg I."/>
            <person name="Brannstrom I.O."/>
            <person name="Guillou S."/>
            <person name="Cros-Aarteil S."/>
            <person name="Calhoun S."/>
            <person name="Haridas S."/>
            <person name="Kuo A."/>
            <person name="Mondo S."/>
            <person name="Pangilinan J."/>
            <person name="Riley R."/>
            <person name="Labutti K."/>
            <person name="Andreopoulos B."/>
            <person name="Lipzen A."/>
            <person name="Chen C."/>
            <person name="Yanf M."/>
            <person name="Daum C."/>
            <person name="Ng V."/>
            <person name="Clum A."/>
            <person name="Steindorff A."/>
            <person name="Ohm R."/>
            <person name="Martin F."/>
            <person name="Silar P."/>
            <person name="Natvig D."/>
            <person name="Lalanne C."/>
            <person name="Gautier V."/>
            <person name="Ament-Velasquez S.L."/>
            <person name="Kruys A."/>
            <person name="Hutchinson M.I."/>
            <person name="Powell A.J."/>
            <person name="Barry K."/>
            <person name="Miller A.N."/>
            <person name="Grigoriev I.V."/>
            <person name="Debuchy R."/>
            <person name="Gladieux P."/>
            <person name="Thoren M.H."/>
            <person name="Johannesson H."/>
        </authorList>
    </citation>
    <scope>NUCLEOTIDE SEQUENCE</scope>
    <source>
        <strain evidence="3">8032-3</strain>
    </source>
</reference>
<dbReference type="Proteomes" id="UP001244011">
    <property type="component" value="Unassembled WGS sequence"/>
</dbReference>
<comment type="caution">
    <text evidence="3">The sequence shown here is derived from an EMBL/GenBank/DDBJ whole genome shotgun (WGS) entry which is preliminary data.</text>
</comment>
<keyword evidence="1" id="KW-0732">Signal</keyword>
<feature type="domain" description="Cyanovirin-N" evidence="2">
    <location>
        <begin position="29"/>
        <end position="128"/>
    </location>
</feature>
<dbReference type="SUPFAM" id="SSF51322">
    <property type="entry name" value="Cyanovirin-N"/>
    <property type="match status" value="1"/>
</dbReference>
<dbReference type="GeneID" id="85316067"/>
<feature type="signal peptide" evidence="1">
    <location>
        <begin position="1"/>
        <end position="17"/>
    </location>
</feature>
<dbReference type="Gene3D" id="2.30.60.10">
    <property type="entry name" value="Cyanovirin-N"/>
    <property type="match status" value="1"/>
</dbReference>
<dbReference type="EMBL" id="MU839031">
    <property type="protein sequence ID" value="KAK1763034.1"/>
    <property type="molecule type" value="Genomic_DNA"/>
</dbReference>
<accession>A0AAJ0FI86</accession>
<dbReference type="InterPro" id="IPR036673">
    <property type="entry name" value="Cyanovirin-N_sf"/>
</dbReference>
<sequence>MHVNVLAVSLLAVLASALPAKRSESAVQSFAESCKNCAISSPPILVCQCTRRDEFVAASVLDLNTCLGNNFGYLQWKKGGRFWSSCTNATIIDGYKLQTTCDDAHGGTVDSVTLLNERIHNSDGVLSCSVAE</sequence>
<dbReference type="AlphaFoldDB" id="A0AAJ0FI86"/>
<keyword evidence="4" id="KW-1185">Reference proteome</keyword>